<protein>
    <submittedName>
        <fullName evidence="1">Uncharacterized protein</fullName>
    </submittedName>
</protein>
<keyword evidence="2" id="KW-1185">Reference proteome</keyword>
<reference evidence="1 2" key="1">
    <citation type="submission" date="2021-06" db="EMBL/GenBank/DDBJ databases">
        <title>Caerostris extrusa draft genome.</title>
        <authorList>
            <person name="Kono N."/>
            <person name="Arakawa K."/>
        </authorList>
    </citation>
    <scope>NUCLEOTIDE SEQUENCE [LARGE SCALE GENOMIC DNA]</scope>
</reference>
<dbReference type="Proteomes" id="UP001054945">
    <property type="component" value="Unassembled WGS sequence"/>
</dbReference>
<gene>
    <name evidence="1" type="ORF">CEXT_317371</name>
</gene>
<accession>A0AAV4PIG7</accession>
<sequence>MPACSECKKSSSHALPAALCLPIFLEIFPAHVLPEDSGEQRKTDWRFMGRFIKVIYSSLIKTTAPLICLVRRN</sequence>
<dbReference type="EMBL" id="BPLR01004649">
    <property type="protein sequence ID" value="GIX96424.1"/>
    <property type="molecule type" value="Genomic_DNA"/>
</dbReference>
<evidence type="ECO:0000313" key="1">
    <source>
        <dbReference type="EMBL" id="GIX96424.1"/>
    </source>
</evidence>
<name>A0AAV4PIG7_CAEEX</name>
<evidence type="ECO:0000313" key="2">
    <source>
        <dbReference type="Proteomes" id="UP001054945"/>
    </source>
</evidence>
<dbReference type="AlphaFoldDB" id="A0AAV4PIG7"/>
<proteinExistence type="predicted"/>
<organism evidence="1 2">
    <name type="scientific">Caerostris extrusa</name>
    <name type="common">Bark spider</name>
    <name type="synonym">Caerostris bankana</name>
    <dbReference type="NCBI Taxonomy" id="172846"/>
    <lineage>
        <taxon>Eukaryota</taxon>
        <taxon>Metazoa</taxon>
        <taxon>Ecdysozoa</taxon>
        <taxon>Arthropoda</taxon>
        <taxon>Chelicerata</taxon>
        <taxon>Arachnida</taxon>
        <taxon>Araneae</taxon>
        <taxon>Araneomorphae</taxon>
        <taxon>Entelegynae</taxon>
        <taxon>Araneoidea</taxon>
        <taxon>Araneidae</taxon>
        <taxon>Caerostris</taxon>
    </lineage>
</organism>
<comment type="caution">
    <text evidence="1">The sequence shown here is derived from an EMBL/GenBank/DDBJ whole genome shotgun (WGS) entry which is preliminary data.</text>
</comment>